<evidence type="ECO:0008006" key="4">
    <source>
        <dbReference type="Google" id="ProtNLM"/>
    </source>
</evidence>
<dbReference type="AlphaFoldDB" id="A0A8H7YJQ4"/>
<evidence type="ECO:0000256" key="1">
    <source>
        <dbReference type="SAM" id="SignalP"/>
    </source>
</evidence>
<reference evidence="2 3" key="1">
    <citation type="submission" date="2021-01" db="EMBL/GenBank/DDBJ databases">
        <title>Chromosome-level genome assembly of a human fungal pathogen reveals clustering of transcriptionally co-regulated genes.</title>
        <authorList>
            <person name="Voorhies M."/>
            <person name="Cohen S."/>
            <person name="Shea T.P."/>
            <person name="Petrus S."/>
            <person name="Munoz J.F."/>
            <person name="Poplawski S."/>
            <person name="Goldman W.E."/>
            <person name="Michael T."/>
            <person name="Cuomo C.A."/>
            <person name="Sil A."/>
            <person name="Beyhan S."/>
        </authorList>
    </citation>
    <scope>NUCLEOTIDE SEQUENCE [LARGE SCALE GENOMIC DNA]</scope>
    <source>
        <strain evidence="2 3">G184AR</strain>
    </source>
</reference>
<comment type="caution">
    <text evidence="2">The sequence shown here is derived from an EMBL/GenBank/DDBJ whole genome shotgun (WGS) entry which is preliminary data.</text>
</comment>
<organism evidence="2 3">
    <name type="scientific">Ajellomyces capsulatus</name>
    <name type="common">Darling's disease fungus</name>
    <name type="synonym">Histoplasma capsulatum</name>
    <dbReference type="NCBI Taxonomy" id="5037"/>
    <lineage>
        <taxon>Eukaryota</taxon>
        <taxon>Fungi</taxon>
        <taxon>Dikarya</taxon>
        <taxon>Ascomycota</taxon>
        <taxon>Pezizomycotina</taxon>
        <taxon>Eurotiomycetes</taxon>
        <taxon>Eurotiomycetidae</taxon>
        <taxon>Onygenales</taxon>
        <taxon>Ajellomycetaceae</taxon>
        <taxon>Histoplasma</taxon>
    </lineage>
</organism>
<dbReference type="Proteomes" id="UP000670092">
    <property type="component" value="Unassembled WGS sequence"/>
</dbReference>
<accession>A0A8H7YJQ4</accession>
<dbReference type="VEuPathDB" id="FungiDB:I7I52_08152"/>
<feature type="chain" id="PRO_5034705032" description="Secreted protein" evidence="1">
    <location>
        <begin position="20"/>
        <end position="74"/>
    </location>
</feature>
<gene>
    <name evidence="2" type="ORF">I7I52_08152</name>
</gene>
<proteinExistence type="predicted"/>
<sequence length="74" mass="8502">MVKVFVWLRLNGLVRVISSLSESSAPTTEDLSSVSRWFNFTWVTSKMENDFYMPIVPLARLIRAGHNQLPFRGT</sequence>
<feature type="signal peptide" evidence="1">
    <location>
        <begin position="1"/>
        <end position="19"/>
    </location>
</feature>
<name>A0A8H7YJQ4_AJECA</name>
<evidence type="ECO:0000313" key="3">
    <source>
        <dbReference type="Proteomes" id="UP000670092"/>
    </source>
</evidence>
<dbReference type="EMBL" id="JAEVHI010000005">
    <property type="protein sequence ID" value="KAG5290970.1"/>
    <property type="molecule type" value="Genomic_DNA"/>
</dbReference>
<keyword evidence="1" id="KW-0732">Signal</keyword>
<protein>
    <recommendedName>
        <fullName evidence="4">Secreted protein</fullName>
    </recommendedName>
</protein>
<evidence type="ECO:0000313" key="2">
    <source>
        <dbReference type="EMBL" id="KAG5290970.1"/>
    </source>
</evidence>